<reference evidence="10" key="2">
    <citation type="submission" date="2022-06" db="UniProtKB">
        <authorList>
            <consortium name="EnsemblMetazoa"/>
        </authorList>
    </citation>
    <scope>IDENTIFICATION</scope>
    <source>
        <strain evidence="10">DF5081</strain>
    </source>
</reference>
<keyword evidence="3" id="KW-0812">Transmembrane</keyword>
<dbReference type="SMART" id="SM00192">
    <property type="entry name" value="LDLa"/>
    <property type="match status" value="2"/>
</dbReference>
<sequence>MHILTRFLLLLLLLPFSFLCGGQEFARCPSLTHIRCSDGLTCIRKSWMCDGNIDCPDHSDELTHICLKRPKQNHLRLEEISTGLKCPPSWFKCHDGSSCLHPKKVCDKFKDCRDGSDELEICNQPLRSPNTTVVY</sequence>
<evidence type="ECO:0000256" key="8">
    <source>
        <dbReference type="PROSITE-ProRule" id="PRU00124"/>
    </source>
</evidence>
<dbReference type="PANTHER" id="PTHR24270">
    <property type="entry name" value="LOW-DENSITY LIPOPROTEIN RECEPTOR-RELATED"/>
    <property type="match status" value="1"/>
</dbReference>
<evidence type="ECO:0000256" key="5">
    <source>
        <dbReference type="ARBA" id="ARBA00022989"/>
    </source>
</evidence>
<evidence type="ECO:0000256" key="1">
    <source>
        <dbReference type="ARBA" id="ARBA00004167"/>
    </source>
</evidence>
<comment type="caution">
    <text evidence="8">Lacks conserved residue(s) required for the propagation of feature annotation.</text>
</comment>
<dbReference type="Pfam" id="PF00057">
    <property type="entry name" value="Ldl_recept_a"/>
    <property type="match status" value="2"/>
</dbReference>
<evidence type="ECO:0000256" key="7">
    <source>
        <dbReference type="ARBA" id="ARBA00023157"/>
    </source>
</evidence>
<dbReference type="CDD" id="cd00112">
    <property type="entry name" value="LDLa"/>
    <property type="match status" value="2"/>
</dbReference>
<dbReference type="Gene3D" id="4.10.400.10">
    <property type="entry name" value="Low-density Lipoprotein Receptor"/>
    <property type="match status" value="2"/>
</dbReference>
<evidence type="ECO:0000313" key="10">
    <source>
        <dbReference type="EnsemblMetazoa" id="CJA12484.1"/>
    </source>
</evidence>
<protein>
    <submittedName>
        <fullName evidence="10">Uncharacterized protein</fullName>
    </submittedName>
</protein>
<evidence type="ECO:0000256" key="6">
    <source>
        <dbReference type="ARBA" id="ARBA00023136"/>
    </source>
</evidence>
<feature type="chain" id="PRO_5035826448" evidence="9">
    <location>
        <begin position="23"/>
        <end position="135"/>
    </location>
</feature>
<dbReference type="PROSITE" id="PS01209">
    <property type="entry name" value="LDLRA_1"/>
    <property type="match status" value="1"/>
</dbReference>
<dbReference type="EnsemblMetazoa" id="CJA12484.1">
    <property type="protein sequence ID" value="CJA12484.1"/>
    <property type="gene ID" value="WBGene00131688"/>
</dbReference>
<reference evidence="11" key="1">
    <citation type="submission" date="2010-08" db="EMBL/GenBank/DDBJ databases">
        <authorList>
            <consortium name="Caenorhabditis japonica Sequencing Consortium"/>
            <person name="Wilson R.K."/>
        </authorList>
    </citation>
    <scope>NUCLEOTIDE SEQUENCE [LARGE SCALE GENOMIC DNA]</scope>
    <source>
        <strain evidence="11">DF5081</strain>
    </source>
</reference>
<evidence type="ECO:0000256" key="4">
    <source>
        <dbReference type="ARBA" id="ARBA00022737"/>
    </source>
</evidence>
<evidence type="ECO:0000256" key="3">
    <source>
        <dbReference type="ARBA" id="ARBA00022692"/>
    </source>
</evidence>
<evidence type="ECO:0000313" key="11">
    <source>
        <dbReference type="Proteomes" id="UP000005237"/>
    </source>
</evidence>
<dbReference type="PRINTS" id="PR00261">
    <property type="entry name" value="LDLRECEPTOR"/>
</dbReference>
<dbReference type="PANTHER" id="PTHR24270:SF62">
    <property type="entry name" value="LOW-DENSITY LIPOPROTEIN RECEPTOR-RELATED PROTEIN 2"/>
    <property type="match status" value="1"/>
</dbReference>
<dbReference type="GO" id="GO:0005886">
    <property type="term" value="C:plasma membrane"/>
    <property type="evidence" value="ECO:0007669"/>
    <property type="project" value="TreeGrafter"/>
</dbReference>
<dbReference type="InterPro" id="IPR050685">
    <property type="entry name" value="LDLR"/>
</dbReference>
<dbReference type="SUPFAM" id="SSF57424">
    <property type="entry name" value="LDL receptor-like module"/>
    <property type="match status" value="2"/>
</dbReference>
<dbReference type="InterPro" id="IPR023415">
    <property type="entry name" value="LDLR_class-A_CS"/>
</dbReference>
<dbReference type="PROSITE" id="PS50068">
    <property type="entry name" value="LDLRA_2"/>
    <property type="match status" value="2"/>
</dbReference>
<keyword evidence="6" id="KW-0472">Membrane</keyword>
<feature type="signal peptide" evidence="9">
    <location>
        <begin position="1"/>
        <end position="22"/>
    </location>
</feature>
<dbReference type="GO" id="GO:0016192">
    <property type="term" value="P:vesicle-mediated transport"/>
    <property type="evidence" value="ECO:0007669"/>
    <property type="project" value="UniProtKB-ARBA"/>
</dbReference>
<evidence type="ECO:0000256" key="9">
    <source>
        <dbReference type="SAM" id="SignalP"/>
    </source>
</evidence>
<keyword evidence="7" id="KW-1015">Disulfide bond</keyword>
<dbReference type="AlphaFoldDB" id="A0A8R1DV89"/>
<comment type="subcellular location">
    <subcellularLocation>
        <location evidence="2">Endomembrane system</location>
    </subcellularLocation>
    <subcellularLocation>
        <location evidence="1">Membrane</location>
        <topology evidence="1">Single-pass membrane protein</topology>
    </subcellularLocation>
</comment>
<dbReference type="Proteomes" id="UP000005237">
    <property type="component" value="Unassembled WGS sequence"/>
</dbReference>
<dbReference type="InterPro" id="IPR036055">
    <property type="entry name" value="LDL_receptor-like_sf"/>
</dbReference>
<dbReference type="OMA" id="CIRKSWM"/>
<dbReference type="GO" id="GO:0012505">
    <property type="term" value="C:endomembrane system"/>
    <property type="evidence" value="ECO:0007669"/>
    <property type="project" value="UniProtKB-SubCell"/>
</dbReference>
<keyword evidence="11" id="KW-1185">Reference proteome</keyword>
<evidence type="ECO:0000256" key="2">
    <source>
        <dbReference type="ARBA" id="ARBA00004308"/>
    </source>
</evidence>
<keyword evidence="9" id="KW-0732">Signal</keyword>
<organism evidence="10 11">
    <name type="scientific">Caenorhabditis japonica</name>
    <dbReference type="NCBI Taxonomy" id="281687"/>
    <lineage>
        <taxon>Eukaryota</taxon>
        <taxon>Metazoa</taxon>
        <taxon>Ecdysozoa</taxon>
        <taxon>Nematoda</taxon>
        <taxon>Chromadorea</taxon>
        <taxon>Rhabditida</taxon>
        <taxon>Rhabditina</taxon>
        <taxon>Rhabditomorpha</taxon>
        <taxon>Rhabditoidea</taxon>
        <taxon>Rhabditidae</taxon>
        <taxon>Peloderinae</taxon>
        <taxon>Caenorhabditis</taxon>
    </lineage>
</organism>
<keyword evidence="4" id="KW-0677">Repeat</keyword>
<keyword evidence="5" id="KW-1133">Transmembrane helix</keyword>
<dbReference type="InterPro" id="IPR002172">
    <property type="entry name" value="LDrepeatLR_classA_rpt"/>
</dbReference>
<name>A0A8R1DV89_CAEJA</name>
<accession>A0A8R1DV89</accession>
<proteinExistence type="predicted"/>